<evidence type="ECO:0000256" key="4">
    <source>
        <dbReference type="ARBA" id="ARBA00022722"/>
    </source>
</evidence>
<evidence type="ECO:0000256" key="3">
    <source>
        <dbReference type="ARBA" id="ARBA00022695"/>
    </source>
</evidence>
<dbReference type="FunFam" id="3.30.70.270:FF:000063">
    <property type="entry name" value="Zinc knuckle domaincontaining protein"/>
    <property type="match status" value="1"/>
</dbReference>
<dbReference type="InterPro" id="IPR043502">
    <property type="entry name" value="DNA/RNA_pol_sf"/>
</dbReference>
<accession>A0A336MPS3</accession>
<keyword evidence="5" id="KW-0378">Hydrolase</keyword>
<evidence type="ECO:0000256" key="1">
    <source>
        <dbReference type="ARBA" id="ARBA00012493"/>
    </source>
</evidence>
<keyword evidence="5" id="KW-0255">Endonuclease</keyword>
<evidence type="ECO:0000256" key="9">
    <source>
        <dbReference type="SAM" id="MobiDB-lite"/>
    </source>
</evidence>
<dbReference type="InterPro" id="IPR036397">
    <property type="entry name" value="RNaseH_sf"/>
</dbReference>
<dbReference type="CDD" id="cd09274">
    <property type="entry name" value="RNase_HI_RT_Ty3"/>
    <property type="match status" value="1"/>
</dbReference>
<keyword evidence="4" id="KW-0540">Nuclease</keyword>
<dbReference type="GO" id="GO:0015074">
    <property type="term" value="P:DNA integration"/>
    <property type="evidence" value="ECO:0007669"/>
    <property type="project" value="InterPro"/>
</dbReference>
<evidence type="ECO:0000259" key="10">
    <source>
        <dbReference type="PROSITE" id="PS50158"/>
    </source>
</evidence>
<reference evidence="14" key="2">
    <citation type="submission" date="2018-07" db="EMBL/GenBank/DDBJ databases">
        <authorList>
            <person name="Quirk P.G."/>
            <person name="Krulwich T.A."/>
        </authorList>
    </citation>
    <scope>NUCLEOTIDE SEQUENCE</scope>
</reference>
<evidence type="ECO:0000256" key="6">
    <source>
        <dbReference type="ARBA" id="ARBA00022918"/>
    </source>
</evidence>
<dbReference type="InterPro" id="IPR041588">
    <property type="entry name" value="Integrase_H2C2"/>
</dbReference>
<dbReference type="Gene3D" id="3.30.70.270">
    <property type="match status" value="2"/>
</dbReference>
<keyword evidence="6" id="KW-0695">RNA-directed DNA polymerase</keyword>
<evidence type="ECO:0000259" key="11">
    <source>
        <dbReference type="PROSITE" id="PS50878"/>
    </source>
</evidence>
<dbReference type="EMBL" id="UFQT01001874">
    <property type="protein sequence ID" value="SSX32060.1"/>
    <property type="molecule type" value="Genomic_DNA"/>
</dbReference>
<dbReference type="GO" id="GO:0008270">
    <property type="term" value="F:zinc ion binding"/>
    <property type="evidence" value="ECO:0007669"/>
    <property type="project" value="UniProtKB-KW"/>
</dbReference>
<evidence type="ECO:0000256" key="2">
    <source>
        <dbReference type="ARBA" id="ARBA00022679"/>
    </source>
</evidence>
<dbReference type="GO" id="GO:0042575">
    <property type="term" value="C:DNA polymerase complex"/>
    <property type="evidence" value="ECO:0007669"/>
    <property type="project" value="UniProtKB-ARBA"/>
</dbReference>
<evidence type="ECO:0000256" key="8">
    <source>
        <dbReference type="PROSITE-ProRule" id="PRU00047"/>
    </source>
</evidence>
<dbReference type="InterPro" id="IPR041577">
    <property type="entry name" value="RT_RNaseH_2"/>
</dbReference>
<dbReference type="InterPro" id="IPR021109">
    <property type="entry name" value="Peptidase_aspartic_dom_sf"/>
</dbReference>
<keyword evidence="8" id="KW-0862">Zinc</keyword>
<dbReference type="PANTHER" id="PTHR37984:SF5">
    <property type="entry name" value="PROTEIN NYNRIN-LIKE"/>
    <property type="match status" value="1"/>
</dbReference>
<dbReference type="Gene3D" id="3.10.10.10">
    <property type="entry name" value="HIV Type 1 Reverse Transcriptase, subunit A, domain 1"/>
    <property type="match status" value="1"/>
</dbReference>
<name>A0A336MPS3_CULSO</name>
<dbReference type="SUPFAM" id="SSF53098">
    <property type="entry name" value="Ribonuclease H-like"/>
    <property type="match status" value="1"/>
</dbReference>
<evidence type="ECO:0000313" key="14">
    <source>
        <dbReference type="EMBL" id="SSX32060.1"/>
    </source>
</evidence>
<dbReference type="Pfam" id="PF17921">
    <property type="entry name" value="Integrase_H2C2"/>
    <property type="match status" value="1"/>
</dbReference>
<dbReference type="OMA" id="YINNITH"/>
<reference evidence="13" key="1">
    <citation type="submission" date="2018-04" db="EMBL/GenBank/DDBJ databases">
        <authorList>
            <person name="Go L.Y."/>
            <person name="Mitchell J.A."/>
        </authorList>
    </citation>
    <scope>NUCLEOTIDE SEQUENCE</scope>
    <source>
        <tissue evidence="13">Whole organism</tissue>
    </source>
</reference>
<dbReference type="Gene3D" id="3.30.420.10">
    <property type="entry name" value="Ribonuclease H-like superfamily/Ribonuclease H"/>
    <property type="match status" value="1"/>
</dbReference>
<dbReference type="AlphaFoldDB" id="A0A336MPS3"/>
<evidence type="ECO:0000313" key="13">
    <source>
        <dbReference type="EMBL" id="SSX12617.1"/>
    </source>
</evidence>
<proteinExistence type="predicted"/>
<dbReference type="InterPro" id="IPR000477">
    <property type="entry name" value="RT_dom"/>
</dbReference>
<feature type="domain" description="Reverse transcriptase" evidence="11">
    <location>
        <begin position="345"/>
        <end position="523"/>
    </location>
</feature>
<evidence type="ECO:0000256" key="5">
    <source>
        <dbReference type="ARBA" id="ARBA00022759"/>
    </source>
</evidence>
<keyword evidence="8" id="KW-0479">Metal-binding</keyword>
<dbReference type="PROSITE" id="PS50994">
    <property type="entry name" value="INTEGRASE"/>
    <property type="match status" value="1"/>
</dbReference>
<dbReference type="InterPro" id="IPR043128">
    <property type="entry name" value="Rev_trsase/Diguanyl_cyclase"/>
</dbReference>
<dbReference type="FunFam" id="1.10.340.70:FF:000003">
    <property type="entry name" value="Protein CBG25708"/>
    <property type="match status" value="1"/>
</dbReference>
<dbReference type="InterPro" id="IPR001878">
    <property type="entry name" value="Znf_CCHC"/>
</dbReference>
<keyword evidence="3" id="KW-0548">Nucleotidyltransferase</keyword>
<feature type="domain" description="Integrase catalytic" evidence="12">
    <location>
        <begin position="884"/>
        <end position="1048"/>
    </location>
</feature>
<dbReference type="PROSITE" id="PS50158">
    <property type="entry name" value="ZF_CCHC"/>
    <property type="match status" value="1"/>
</dbReference>
<dbReference type="PROSITE" id="PS50878">
    <property type="entry name" value="RT_POL"/>
    <property type="match status" value="1"/>
</dbReference>
<dbReference type="GO" id="GO:0003676">
    <property type="term" value="F:nucleic acid binding"/>
    <property type="evidence" value="ECO:0007669"/>
    <property type="project" value="InterPro"/>
</dbReference>
<dbReference type="GO" id="GO:0004519">
    <property type="term" value="F:endonuclease activity"/>
    <property type="evidence" value="ECO:0007669"/>
    <property type="project" value="UniProtKB-KW"/>
</dbReference>
<evidence type="ECO:0000259" key="12">
    <source>
        <dbReference type="PROSITE" id="PS50994"/>
    </source>
</evidence>
<dbReference type="Pfam" id="PF00665">
    <property type="entry name" value="rve"/>
    <property type="match status" value="1"/>
</dbReference>
<dbReference type="Gene3D" id="3.10.20.370">
    <property type="match status" value="1"/>
</dbReference>
<dbReference type="FunFam" id="3.10.20.370:FF:000001">
    <property type="entry name" value="Retrovirus-related Pol polyprotein from transposon 17.6-like protein"/>
    <property type="match status" value="1"/>
</dbReference>
<feature type="compositionally biased region" description="Polar residues" evidence="9">
    <location>
        <begin position="65"/>
        <end position="79"/>
    </location>
</feature>
<dbReference type="VEuPathDB" id="VectorBase:CSON004427"/>
<dbReference type="InterPro" id="IPR001584">
    <property type="entry name" value="Integrase_cat-core"/>
</dbReference>
<dbReference type="SUPFAM" id="SSF56672">
    <property type="entry name" value="DNA/RNA polymerases"/>
    <property type="match status" value="1"/>
</dbReference>
<dbReference type="EMBL" id="UFQS01001874">
    <property type="protein sequence ID" value="SSX12617.1"/>
    <property type="molecule type" value="Genomic_DNA"/>
</dbReference>
<keyword evidence="7" id="KW-0511">Multifunctional enzyme</keyword>
<keyword evidence="2" id="KW-0808">Transferase</keyword>
<dbReference type="EC" id="2.7.7.49" evidence="1"/>
<dbReference type="CDD" id="cd01647">
    <property type="entry name" value="RT_LTR"/>
    <property type="match status" value="1"/>
</dbReference>
<organism evidence="14">
    <name type="scientific">Culicoides sonorensis</name>
    <name type="common">Biting midge</name>
    <dbReference type="NCBI Taxonomy" id="179676"/>
    <lineage>
        <taxon>Eukaryota</taxon>
        <taxon>Metazoa</taxon>
        <taxon>Ecdysozoa</taxon>
        <taxon>Arthropoda</taxon>
        <taxon>Hexapoda</taxon>
        <taxon>Insecta</taxon>
        <taxon>Pterygota</taxon>
        <taxon>Neoptera</taxon>
        <taxon>Endopterygota</taxon>
        <taxon>Diptera</taxon>
        <taxon>Nematocera</taxon>
        <taxon>Chironomoidea</taxon>
        <taxon>Ceratopogonidae</taxon>
        <taxon>Ceratopogoninae</taxon>
        <taxon>Culicoides</taxon>
        <taxon>Monoculicoides</taxon>
    </lineage>
</organism>
<sequence length="1166" mass="133469">MGLINEDMRRQIIQSNPVTLEEAMAVAQTCELSDQLASNQSSHIYRINGRSSSFNGSRFNGRRFQNSSNFENSRGQNYAQSQSNGNRSRSIRNCRRCGFNFHRYSCPAINWFCDACGKKGHIAKCCQNFRNGAHKLDIDEANQVQENTFKLGKCEFNKTCTVTTEPALYINVNVNGILIKCEVDCGAAIGVMSYIFYKKYFSECSVKKIDNKIFTLADDSKCEIYGLIDVILNNKYASQAIIINTKNEGIPLMGRTWLSLIFPNWRSFFTNTKINKIQENYSEANLIQEIKKKFSQVFEARNNPIINFTAHLNLKEGSVPKFRKASIVPFSLREEVEKKLLELEKNNIIKRVEFSDWASQLVIVPKKDGSIRLCSNYKATLNPCLERNDYPIPNIDDILFKLNGNKFFTVLDLSGAYLQLALDEESQKLTTINTPLGLFSFCRLPFGVKTAPGIFQEVIDRIINGIKGVVSYFDDILISATSIEECRERTHIVFEKLQKYNVQVNLEKCIFFSNKIEYLGHEISEKGVATTKKKIEAIEKACCPRDLTSLRSFLGLLNFYSKFLPNLQPKLHPLHELLKKGVAFKWTDECESVFKQVKAEILSSPILAFFDLSKPLSLVCDAGPYGVGAILNISENGIERPVYMASATLSKAEENYSQLHREALAIVFGVKKFHKFIYGTPVVVYTDCQALATLLSGKKDLGNIMNSRFLRWILFLQNYDLTVKFRPSKDTINADALSRLPASVPTNINLIKLNVPSCLNHFNESENELLNIEMIRESQSCFKDLYDMILNGWINKDKIPDHLKIFYKFKDSLDIQDKCIFYGNRVLIPPLLRDKALDLLHKSHLGIVKCKQIARSCMWWPKIDVDIENFINSCKSCQINASRRSNTPLMSWPATNYPFERIHIDHFFFQDKIFLIIVDDFSKFIDVKENVSVSTKCVVKSLKEFFSYFGFPKILVSDNGSCFNSEDFNYFCYINNITHLNSPQYHPESNGLAERLVGVTKNSLKKSLQQDLNNGLKLEDKILNFLFKYRNSPVSTHMTPCQAIFKYNVKNNLSVLSRQAQSGNYPQVGQSEMRTQYPSTHQTVKTFETGSEIFYYHKLKKKWVKGHVLKRISELVYEIKLELGSIIRAHAQNLKNCKVEDNIIMERVEKKGLRRSLRLKGGECSV</sequence>
<dbReference type="Pfam" id="PF00078">
    <property type="entry name" value="RVT_1"/>
    <property type="match status" value="1"/>
</dbReference>
<dbReference type="GO" id="GO:0003964">
    <property type="term" value="F:RNA-directed DNA polymerase activity"/>
    <property type="evidence" value="ECO:0007669"/>
    <property type="project" value="UniProtKB-KW"/>
</dbReference>
<dbReference type="PANTHER" id="PTHR37984">
    <property type="entry name" value="PROTEIN CBG26694"/>
    <property type="match status" value="1"/>
</dbReference>
<protein>
    <recommendedName>
        <fullName evidence="1">RNA-directed DNA polymerase</fullName>
        <ecNumber evidence="1">2.7.7.49</ecNumber>
    </recommendedName>
</protein>
<dbReference type="InterPro" id="IPR050951">
    <property type="entry name" value="Retrovirus_Pol_polyprotein"/>
</dbReference>
<dbReference type="Pfam" id="PF17919">
    <property type="entry name" value="RT_RNaseH_2"/>
    <property type="match status" value="1"/>
</dbReference>
<dbReference type="SUPFAM" id="SSF50630">
    <property type="entry name" value="Acid proteases"/>
    <property type="match status" value="1"/>
</dbReference>
<dbReference type="Gene3D" id="1.10.340.70">
    <property type="match status" value="1"/>
</dbReference>
<dbReference type="InterPro" id="IPR012337">
    <property type="entry name" value="RNaseH-like_sf"/>
</dbReference>
<gene>
    <name evidence="14" type="primary">CSON004427</name>
</gene>
<keyword evidence="8" id="KW-0863">Zinc-finger</keyword>
<evidence type="ECO:0000256" key="7">
    <source>
        <dbReference type="ARBA" id="ARBA00023268"/>
    </source>
</evidence>
<feature type="domain" description="CCHC-type" evidence="10">
    <location>
        <begin position="113"/>
        <end position="128"/>
    </location>
</feature>
<feature type="region of interest" description="Disordered" evidence="9">
    <location>
        <begin position="65"/>
        <end position="89"/>
    </location>
</feature>